<comment type="caution">
    <text evidence="2">The sequence shown here is derived from an EMBL/GenBank/DDBJ whole genome shotgun (WGS) entry which is preliminary data.</text>
</comment>
<reference evidence="2" key="1">
    <citation type="journal article" date="2020" name="mSystems">
        <title>Genome- and Community-Level Interaction Insights into Carbon Utilization and Element Cycling Functions of Hydrothermarchaeota in Hydrothermal Sediment.</title>
        <authorList>
            <person name="Zhou Z."/>
            <person name="Liu Y."/>
            <person name="Xu W."/>
            <person name="Pan J."/>
            <person name="Luo Z.H."/>
            <person name="Li M."/>
        </authorList>
    </citation>
    <scope>NUCLEOTIDE SEQUENCE [LARGE SCALE GENOMIC DNA]</scope>
    <source>
        <strain evidence="2">SpSt-69</strain>
    </source>
</reference>
<accession>A0A7V4E4X3</accession>
<organism evidence="2">
    <name type="scientific">candidate division WOR-3 bacterium</name>
    <dbReference type="NCBI Taxonomy" id="2052148"/>
    <lineage>
        <taxon>Bacteria</taxon>
        <taxon>Bacteria division WOR-3</taxon>
    </lineage>
</organism>
<dbReference type="Gene3D" id="2.60.40.10">
    <property type="entry name" value="Immunoglobulins"/>
    <property type="match status" value="1"/>
</dbReference>
<sequence length="116" mass="13170">MNEDHTEIITMATIYNDNLVPVPITKIYQMVEMNGIRLTEGSSDVATVIMPKSEATLTFVTKLDNRMLDEWWVSHIKNGEKTKVKIVLQPVIEIAGKEFRFTLAEKESVFVTNLLG</sequence>
<dbReference type="SMART" id="SM00769">
    <property type="entry name" value="WHy"/>
    <property type="match status" value="1"/>
</dbReference>
<proteinExistence type="predicted"/>
<dbReference type="AlphaFoldDB" id="A0A7V4E4X3"/>
<dbReference type="InterPro" id="IPR013783">
    <property type="entry name" value="Ig-like_fold"/>
</dbReference>
<evidence type="ECO:0000259" key="1">
    <source>
        <dbReference type="SMART" id="SM00769"/>
    </source>
</evidence>
<dbReference type="InterPro" id="IPR013990">
    <property type="entry name" value="WHy-dom"/>
</dbReference>
<name>A0A7V4E4X3_UNCW3</name>
<feature type="domain" description="Water stress and hypersensitive response" evidence="1">
    <location>
        <begin position="1"/>
        <end position="109"/>
    </location>
</feature>
<evidence type="ECO:0000313" key="2">
    <source>
        <dbReference type="EMBL" id="HGL16724.1"/>
    </source>
</evidence>
<dbReference type="Pfam" id="PF03168">
    <property type="entry name" value="LEA_2"/>
    <property type="match status" value="1"/>
</dbReference>
<dbReference type="GO" id="GO:0009269">
    <property type="term" value="P:response to desiccation"/>
    <property type="evidence" value="ECO:0007669"/>
    <property type="project" value="InterPro"/>
</dbReference>
<dbReference type="EMBL" id="DTDJ01000001">
    <property type="protein sequence ID" value="HGL16724.1"/>
    <property type="molecule type" value="Genomic_DNA"/>
</dbReference>
<dbReference type="InterPro" id="IPR004864">
    <property type="entry name" value="LEA_2"/>
</dbReference>
<protein>
    <recommendedName>
        <fullName evidence="1">Water stress and hypersensitive response domain-containing protein</fullName>
    </recommendedName>
</protein>
<gene>
    <name evidence="2" type="ORF">ENU66_00030</name>
</gene>